<dbReference type="GO" id="GO:0016887">
    <property type="term" value="F:ATP hydrolysis activity"/>
    <property type="evidence" value="ECO:0007669"/>
    <property type="project" value="InterPro"/>
</dbReference>
<evidence type="ECO:0000313" key="5">
    <source>
        <dbReference type="Proteomes" id="UP000611762"/>
    </source>
</evidence>
<keyword evidence="2 4" id="KW-0067">ATP-binding</keyword>
<dbReference type="AlphaFoldDB" id="A0A926DKZ5"/>
<organism evidence="4 5">
    <name type="scientific">Congzhengia minquanensis</name>
    <dbReference type="NCBI Taxonomy" id="2763657"/>
    <lineage>
        <taxon>Bacteria</taxon>
        <taxon>Bacillati</taxon>
        <taxon>Bacillota</taxon>
        <taxon>Clostridia</taxon>
        <taxon>Eubacteriales</taxon>
        <taxon>Oscillospiraceae</taxon>
        <taxon>Congzhengia</taxon>
    </lineage>
</organism>
<name>A0A926DKZ5_9FIRM</name>
<evidence type="ECO:0000256" key="2">
    <source>
        <dbReference type="ARBA" id="ARBA00022840"/>
    </source>
</evidence>
<dbReference type="PANTHER" id="PTHR42764">
    <property type="entry name" value="PHOSPHONATES UTILIZATION ATP-BINDING PROTEIN PHNK-RELATED"/>
    <property type="match status" value="1"/>
</dbReference>
<dbReference type="RefSeq" id="WP_177462351.1">
    <property type="nucleotide sequence ID" value="NZ_JACRSU010000001.1"/>
</dbReference>
<keyword evidence="5" id="KW-1185">Reference proteome</keyword>
<evidence type="ECO:0000313" key="4">
    <source>
        <dbReference type="EMBL" id="MBC8540211.1"/>
    </source>
</evidence>
<evidence type="ECO:0000259" key="3">
    <source>
        <dbReference type="PROSITE" id="PS50893"/>
    </source>
</evidence>
<gene>
    <name evidence="4" type="ORF">H8698_04385</name>
</gene>
<dbReference type="PIRSF" id="PIRSF037116">
    <property type="entry name" value="CP_lyase_PhnK"/>
    <property type="match status" value="1"/>
</dbReference>
<dbReference type="InterPro" id="IPR027417">
    <property type="entry name" value="P-loop_NTPase"/>
</dbReference>
<dbReference type="PROSITE" id="PS00211">
    <property type="entry name" value="ABC_TRANSPORTER_1"/>
    <property type="match status" value="1"/>
</dbReference>
<dbReference type="GO" id="GO:0019700">
    <property type="term" value="P:organic phosphonate catabolic process"/>
    <property type="evidence" value="ECO:0007669"/>
    <property type="project" value="TreeGrafter"/>
</dbReference>
<accession>A0A926DKZ5</accession>
<dbReference type="InterPro" id="IPR003439">
    <property type="entry name" value="ABC_transporter-like_ATP-bd"/>
</dbReference>
<dbReference type="CDD" id="cd03257">
    <property type="entry name" value="ABC_NikE_OppD_transporters"/>
    <property type="match status" value="1"/>
</dbReference>
<proteinExistence type="predicted"/>
<dbReference type="GO" id="GO:0005524">
    <property type="term" value="F:ATP binding"/>
    <property type="evidence" value="ECO:0007669"/>
    <property type="project" value="UniProtKB-KW"/>
</dbReference>
<dbReference type="Pfam" id="PF00005">
    <property type="entry name" value="ABC_tran"/>
    <property type="match status" value="1"/>
</dbReference>
<dbReference type="EMBL" id="JACRSU010000001">
    <property type="protein sequence ID" value="MBC8540211.1"/>
    <property type="molecule type" value="Genomic_DNA"/>
</dbReference>
<dbReference type="InterPro" id="IPR012700">
    <property type="entry name" value="PhnK"/>
</dbReference>
<sequence>MNKKTPVMEGKHITVRFGEGCEYCREHIELEKGRCPVCHTIWAVRDVNFQLYPGEILGIVGESGSGKSTLLKTLYFDQPATSGEALLSLYQDGKTNFLEVSSQQKRYLRNHLMGMVYQNPMLGLRMKLSSGANVAEKLIAAGNRKADSMIARSEELLQHVEIPTERLRDQPLVFSGGMQQRVQISKAIANNPPILLLDEVTTGLDLSVQAKVLDLIRSIQKELGIAMMVVSHDLAVIRMMSDRTMVMLGGRVVEEGLTDQILEDPLHEYTQTLVSSLL</sequence>
<reference evidence="4" key="1">
    <citation type="submission" date="2020-08" db="EMBL/GenBank/DDBJ databases">
        <title>Genome public.</title>
        <authorList>
            <person name="Liu C."/>
            <person name="Sun Q."/>
        </authorList>
    </citation>
    <scope>NUCLEOTIDE SEQUENCE</scope>
    <source>
        <strain evidence="4">H8</strain>
    </source>
</reference>
<dbReference type="InterPro" id="IPR017871">
    <property type="entry name" value="ABC_transporter-like_CS"/>
</dbReference>
<dbReference type="Proteomes" id="UP000611762">
    <property type="component" value="Unassembled WGS sequence"/>
</dbReference>
<protein>
    <submittedName>
        <fullName evidence="4">ATP-binding cassette domain-containing protein</fullName>
    </submittedName>
</protein>
<dbReference type="PANTHER" id="PTHR42764:SF1">
    <property type="entry name" value="PHOSPHONATES UTILIZATION ATP-BINDING PROTEIN PHNK-RELATED"/>
    <property type="match status" value="1"/>
</dbReference>
<evidence type="ECO:0000256" key="1">
    <source>
        <dbReference type="ARBA" id="ARBA00022741"/>
    </source>
</evidence>
<dbReference type="Gene3D" id="3.40.50.300">
    <property type="entry name" value="P-loop containing nucleotide triphosphate hydrolases"/>
    <property type="match status" value="1"/>
</dbReference>
<dbReference type="InterPro" id="IPR003593">
    <property type="entry name" value="AAA+_ATPase"/>
</dbReference>
<dbReference type="SUPFAM" id="SSF52540">
    <property type="entry name" value="P-loop containing nucleoside triphosphate hydrolases"/>
    <property type="match status" value="1"/>
</dbReference>
<feature type="domain" description="ABC transporter" evidence="3">
    <location>
        <begin position="25"/>
        <end position="274"/>
    </location>
</feature>
<dbReference type="PROSITE" id="PS50893">
    <property type="entry name" value="ABC_TRANSPORTER_2"/>
    <property type="match status" value="1"/>
</dbReference>
<comment type="caution">
    <text evidence="4">The sequence shown here is derived from an EMBL/GenBank/DDBJ whole genome shotgun (WGS) entry which is preliminary data.</text>
</comment>
<keyword evidence="1" id="KW-0547">Nucleotide-binding</keyword>
<dbReference type="SMART" id="SM00382">
    <property type="entry name" value="AAA"/>
    <property type="match status" value="1"/>
</dbReference>